<keyword evidence="3" id="KW-1185">Reference proteome</keyword>
<gene>
    <name evidence="2" type="ORF">AB5I84_03785</name>
</gene>
<dbReference type="InterPro" id="IPR010662">
    <property type="entry name" value="RBBP9/YdeN"/>
</dbReference>
<dbReference type="Pfam" id="PF06821">
    <property type="entry name" value="Ser_hydrolase"/>
    <property type="match status" value="1"/>
</dbReference>
<dbReference type="GO" id="GO:0016787">
    <property type="term" value="F:hydrolase activity"/>
    <property type="evidence" value="ECO:0007669"/>
    <property type="project" value="UniProtKB-KW"/>
</dbReference>
<evidence type="ECO:0000256" key="1">
    <source>
        <dbReference type="SAM" id="MobiDB-lite"/>
    </source>
</evidence>
<accession>A0ABV4AEJ7</accession>
<name>A0ABV4AEJ7_9GAMM</name>
<dbReference type="EMBL" id="JBGCUO010000001">
    <property type="protein sequence ID" value="MEY1661265.1"/>
    <property type="molecule type" value="Genomic_DNA"/>
</dbReference>
<reference evidence="2 3" key="1">
    <citation type="submission" date="2024-07" db="EMBL/GenBank/DDBJ databases">
        <authorList>
            <person name="Ren Q."/>
        </authorList>
    </citation>
    <scope>NUCLEOTIDE SEQUENCE [LARGE SCALE GENOMIC DNA]</scope>
    <source>
        <strain evidence="2 3">REN37</strain>
    </source>
</reference>
<sequence>MNPTFVIIPGWHSSGPDHWQQHWWRTLPGSILLLQDDWRTPRREDWVQRLDDVLAALDGPVVLVAHSLGCVTVAHWAQRHRRDNVVAALLVAPADVERPDAAEPLRAFAPLPVGALPFPALLVGSETDRAAALGRARLMASLWETDFLNLGAVGHINVAAGFHQWEQGKQLLSQWLQLRLGLRIAGPQDDADSSPLPRAWPSACASAGTAPWAPHGQQWG</sequence>
<evidence type="ECO:0000313" key="3">
    <source>
        <dbReference type="Proteomes" id="UP001562065"/>
    </source>
</evidence>
<evidence type="ECO:0000313" key="2">
    <source>
        <dbReference type="EMBL" id="MEY1661265.1"/>
    </source>
</evidence>
<dbReference type="InterPro" id="IPR029058">
    <property type="entry name" value="AB_hydrolase_fold"/>
</dbReference>
<dbReference type="Proteomes" id="UP001562065">
    <property type="component" value="Unassembled WGS sequence"/>
</dbReference>
<protein>
    <submittedName>
        <fullName evidence="2">RBBP9/YdeN family alpha/beta hydrolase</fullName>
    </submittedName>
</protein>
<organism evidence="2 3">
    <name type="scientific">Isoalcanivorax beigongshangi</name>
    <dbReference type="NCBI Taxonomy" id="3238810"/>
    <lineage>
        <taxon>Bacteria</taxon>
        <taxon>Pseudomonadati</taxon>
        <taxon>Pseudomonadota</taxon>
        <taxon>Gammaproteobacteria</taxon>
        <taxon>Oceanospirillales</taxon>
        <taxon>Alcanivoracaceae</taxon>
        <taxon>Isoalcanivorax</taxon>
    </lineage>
</organism>
<dbReference type="Gene3D" id="3.40.50.1820">
    <property type="entry name" value="alpha/beta hydrolase"/>
    <property type="match status" value="1"/>
</dbReference>
<dbReference type="SUPFAM" id="SSF53474">
    <property type="entry name" value="alpha/beta-Hydrolases"/>
    <property type="match status" value="1"/>
</dbReference>
<comment type="caution">
    <text evidence="2">The sequence shown here is derived from an EMBL/GenBank/DDBJ whole genome shotgun (WGS) entry which is preliminary data.</text>
</comment>
<dbReference type="RefSeq" id="WP_369454517.1">
    <property type="nucleotide sequence ID" value="NZ_JBGCUO010000001.1"/>
</dbReference>
<feature type="region of interest" description="Disordered" evidence="1">
    <location>
        <begin position="191"/>
        <end position="220"/>
    </location>
</feature>
<keyword evidence="2" id="KW-0378">Hydrolase</keyword>
<proteinExistence type="predicted"/>